<dbReference type="AlphaFoldDB" id="A0A1L3GJ03"/>
<dbReference type="Gene3D" id="3.90.550.10">
    <property type="entry name" value="Spore Coat Polysaccharide Biosynthesis Protein SpsA, Chain A"/>
    <property type="match status" value="1"/>
</dbReference>
<name>A0A1L3GJ03_SYNAC</name>
<evidence type="ECO:0000313" key="3">
    <source>
        <dbReference type="Proteomes" id="UP000182264"/>
    </source>
</evidence>
<sequence length="279" mass="31632">MSLISIVTGTYNAASTLRGNLDCLNNQSLQPEHILVDGCSTDGTLDILKKDSSPKRRYISEPDKGIYDAMNKGICLATGDVIGILNADDFYAGPSVLSKVAKAFEDPEVDACYGDLVYVRETQVISDSLLVIGETSLKKKSPITDHQSPAFKILRYWKSGSFSPEKFKWGWMPPHPTFFVRRSVYERFGLFNLDLGSAADYELMLRFLLRHRINVKYIPEVLVYMRVGGASNESIKARIKANRNDRKAWEVNGLKPYPWTLWMKPLRKIPQYFLRPPKA</sequence>
<dbReference type="GO" id="GO:0016758">
    <property type="term" value="F:hexosyltransferase activity"/>
    <property type="evidence" value="ECO:0007669"/>
    <property type="project" value="UniProtKB-ARBA"/>
</dbReference>
<evidence type="ECO:0000313" key="2">
    <source>
        <dbReference type="EMBL" id="APG25678.1"/>
    </source>
</evidence>
<gene>
    <name evidence="2" type="ORF">A7E75_12150</name>
</gene>
<reference evidence="2 3" key="1">
    <citation type="journal article" date="2017" name="Genome Announc.">
        <title>Complete Genome Sequences of Two Acetylene-Fermenting Pelobacter acetylenicus Strains.</title>
        <authorList>
            <person name="Sutton J.M."/>
            <person name="Baesman S.M."/>
            <person name="Fierst J.L."/>
            <person name="Poret-Peterson A.T."/>
            <person name="Oremland R.S."/>
            <person name="Dunlap D.S."/>
            <person name="Akob D.M."/>
        </authorList>
    </citation>
    <scope>NUCLEOTIDE SEQUENCE [LARGE SCALE GENOMIC DNA]</scope>
    <source>
        <strain evidence="2 3">DSM 3247</strain>
    </source>
</reference>
<dbReference type="InterPro" id="IPR001173">
    <property type="entry name" value="Glyco_trans_2-like"/>
</dbReference>
<keyword evidence="3" id="KW-1185">Reference proteome</keyword>
<dbReference type="CDD" id="cd06433">
    <property type="entry name" value="GT_2_WfgS_like"/>
    <property type="match status" value="1"/>
</dbReference>
<dbReference type="RefSeq" id="WP_072287521.1">
    <property type="nucleotide sequence ID" value="NZ_CP015455.1"/>
</dbReference>
<dbReference type="KEGG" id="pace:A6070_06175"/>
<dbReference type="SUPFAM" id="SSF53448">
    <property type="entry name" value="Nucleotide-diphospho-sugar transferases"/>
    <property type="match status" value="1"/>
</dbReference>
<protein>
    <submittedName>
        <fullName evidence="2">Glycosyl transferase</fullName>
    </submittedName>
</protein>
<dbReference type="STRING" id="29542.A6070_06175"/>
<dbReference type="Pfam" id="PF00535">
    <property type="entry name" value="Glycos_transf_2"/>
    <property type="match status" value="1"/>
</dbReference>
<organism evidence="2 3">
    <name type="scientific">Syntrophotalea acetylenica</name>
    <name type="common">Pelobacter acetylenicus</name>
    <dbReference type="NCBI Taxonomy" id="29542"/>
    <lineage>
        <taxon>Bacteria</taxon>
        <taxon>Pseudomonadati</taxon>
        <taxon>Thermodesulfobacteriota</taxon>
        <taxon>Desulfuromonadia</taxon>
        <taxon>Desulfuromonadales</taxon>
        <taxon>Syntrophotaleaceae</taxon>
        <taxon>Syntrophotalea</taxon>
    </lineage>
</organism>
<dbReference type="EMBL" id="CP015518">
    <property type="protein sequence ID" value="APG25678.1"/>
    <property type="molecule type" value="Genomic_DNA"/>
</dbReference>
<dbReference type="Proteomes" id="UP000182264">
    <property type="component" value="Chromosome"/>
</dbReference>
<evidence type="ECO:0000259" key="1">
    <source>
        <dbReference type="Pfam" id="PF00535"/>
    </source>
</evidence>
<accession>A0A1L3GJ03</accession>
<dbReference type="InterPro" id="IPR029044">
    <property type="entry name" value="Nucleotide-diphossugar_trans"/>
</dbReference>
<dbReference type="PANTHER" id="PTHR22916:SF3">
    <property type="entry name" value="UDP-GLCNAC:BETAGAL BETA-1,3-N-ACETYLGLUCOSAMINYLTRANSFERASE-LIKE PROTEIN 1"/>
    <property type="match status" value="1"/>
</dbReference>
<feature type="domain" description="Glycosyltransferase 2-like" evidence="1">
    <location>
        <begin position="5"/>
        <end position="121"/>
    </location>
</feature>
<dbReference type="OrthoDB" id="433681at2"/>
<proteinExistence type="predicted"/>
<dbReference type="PANTHER" id="PTHR22916">
    <property type="entry name" value="GLYCOSYLTRANSFERASE"/>
    <property type="match status" value="1"/>
</dbReference>
<keyword evidence="2" id="KW-0808">Transferase</keyword>